<comment type="catalytic activity">
    <reaction evidence="9">
        <text>an acyl phosphate + H2O = a carboxylate + phosphate + H(+)</text>
        <dbReference type="Rhea" id="RHEA:14965"/>
        <dbReference type="ChEBI" id="CHEBI:15377"/>
        <dbReference type="ChEBI" id="CHEBI:15378"/>
        <dbReference type="ChEBI" id="CHEBI:29067"/>
        <dbReference type="ChEBI" id="CHEBI:43474"/>
        <dbReference type="ChEBI" id="CHEBI:59918"/>
        <dbReference type="EC" id="3.6.1.7"/>
    </reaction>
</comment>
<dbReference type="InterPro" id="IPR036046">
    <property type="entry name" value="Acylphosphatase-like_dom_sf"/>
</dbReference>
<keyword evidence="5" id="KW-0863">Zinc-finger</keyword>
<name>A0ABN4YGP3_9GAMM</name>
<dbReference type="PIRSF" id="PIRSF006256">
    <property type="entry name" value="CMPcnvr_hdrg_mat"/>
    <property type="match status" value="1"/>
</dbReference>
<organism evidence="12 13">
    <name type="scientific">Shewanella japonica</name>
    <dbReference type="NCBI Taxonomy" id="93973"/>
    <lineage>
        <taxon>Bacteria</taxon>
        <taxon>Pseudomonadati</taxon>
        <taxon>Pseudomonadota</taxon>
        <taxon>Gammaproteobacteria</taxon>
        <taxon>Alteromonadales</taxon>
        <taxon>Shewanellaceae</taxon>
        <taxon>Shewanella</taxon>
    </lineage>
</organism>
<evidence type="ECO:0000256" key="9">
    <source>
        <dbReference type="PROSITE-ProRule" id="PRU00520"/>
    </source>
</evidence>
<comment type="function">
    <text evidence="8">Involved in the maturation of [NiFe] hydrogenases. Along with HypE, it catalyzes the synthesis of the CN ligands of the active site iron of [NiFe]-hydrogenases. HypF functions as a carbamoyl transferase using carbamoylphosphate as a substrate and transferring the carboxamido moiety in an ATP-dependent reaction to the thiolate of the C-terminal cysteine of HypE yielding a protein-S-carboxamide.</text>
</comment>
<dbReference type="Pfam" id="PF01300">
    <property type="entry name" value="Sua5_yciO_yrdC"/>
    <property type="match status" value="1"/>
</dbReference>
<evidence type="ECO:0000256" key="6">
    <source>
        <dbReference type="ARBA" id="ARBA00022833"/>
    </source>
</evidence>
<feature type="domain" description="Acylphosphatase-like" evidence="10">
    <location>
        <begin position="10"/>
        <end position="97"/>
    </location>
</feature>
<dbReference type="Gene3D" id="3.30.420.360">
    <property type="match status" value="1"/>
</dbReference>
<dbReference type="PROSITE" id="PS51163">
    <property type="entry name" value="YRDC"/>
    <property type="match status" value="1"/>
</dbReference>
<dbReference type="InterPro" id="IPR004421">
    <property type="entry name" value="Carbamoyltransferase_HypF"/>
</dbReference>
<evidence type="ECO:0000256" key="7">
    <source>
        <dbReference type="ARBA" id="ARBA00048220"/>
    </source>
</evidence>
<dbReference type="PANTHER" id="PTHR42959">
    <property type="entry name" value="CARBAMOYLTRANSFERASE"/>
    <property type="match status" value="1"/>
</dbReference>
<dbReference type="Pfam" id="PF07503">
    <property type="entry name" value="zf-HYPF"/>
    <property type="match status" value="2"/>
</dbReference>
<evidence type="ECO:0000313" key="12">
    <source>
        <dbReference type="EMBL" id="ARD22297.1"/>
    </source>
</evidence>
<evidence type="ECO:0000256" key="1">
    <source>
        <dbReference type="ARBA" id="ARBA00004711"/>
    </source>
</evidence>
<evidence type="ECO:0000313" key="13">
    <source>
        <dbReference type="Proteomes" id="UP000191820"/>
    </source>
</evidence>
<dbReference type="Gene3D" id="3.30.420.40">
    <property type="match status" value="1"/>
</dbReference>
<dbReference type="Gene3D" id="3.90.870.50">
    <property type="match status" value="1"/>
</dbReference>
<comment type="catalytic activity">
    <reaction evidence="7 8">
        <text>C-terminal L-cysteinyl-[HypE protein] + carbamoyl phosphate + ATP + H2O = C-terminal S-carboxamide-L-cysteinyl-[HypE protein] + AMP + phosphate + diphosphate + H(+)</text>
        <dbReference type="Rhea" id="RHEA:55636"/>
        <dbReference type="Rhea" id="RHEA-COMP:14247"/>
        <dbReference type="Rhea" id="RHEA-COMP:14392"/>
        <dbReference type="ChEBI" id="CHEBI:15377"/>
        <dbReference type="ChEBI" id="CHEBI:15378"/>
        <dbReference type="ChEBI" id="CHEBI:30616"/>
        <dbReference type="ChEBI" id="CHEBI:33019"/>
        <dbReference type="ChEBI" id="CHEBI:43474"/>
        <dbReference type="ChEBI" id="CHEBI:58228"/>
        <dbReference type="ChEBI" id="CHEBI:76913"/>
        <dbReference type="ChEBI" id="CHEBI:139126"/>
        <dbReference type="ChEBI" id="CHEBI:456215"/>
    </reaction>
</comment>
<accession>A0ABN4YGP3</accession>
<protein>
    <recommendedName>
        <fullName evidence="8">Carbamoyltransferase HypF</fullName>
        <ecNumber evidence="8">6.2.-.-</ecNumber>
    </recommendedName>
</protein>
<gene>
    <name evidence="12" type="ORF">SJ2017_1996</name>
</gene>
<dbReference type="PROSITE" id="PS00150">
    <property type="entry name" value="ACYLPHOSPHATASE_1"/>
    <property type="match status" value="1"/>
</dbReference>
<dbReference type="InterPro" id="IPR017945">
    <property type="entry name" value="DHBP_synth_RibB-like_a/b_dom"/>
</dbReference>
<dbReference type="InterPro" id="IPR051060">
    <property type="entry name" value="Carbamoyltrans_HypF-like"/>
</dbReference>
<dbReference type="Gene3D" id="3.30.110.120">
    <property type="match status" value="1"/>
</dbReference>
<dbReference type="EC" id="6.2.-.-" evidence="8"/>
<dbReference type="RefSeq" id="WP_080915681.1">
    <property type="nucleotide sequence ID" value="NZ_CP020472.1"/>
</dbReference>
<dbReference type="NCBIfam" id="TIGR00143">
    <property type="entry name" value="hypF"/>
    <property type="match status" value="1"/>
</dbReference>
<dbReference type="InterPro" id="IPR001792">
    <property type="entry name" value="Acylphosphatase-like_dom"/>
</dbReference>
<evidence type="ECO:0000256" key="2">
    <source>
        <dbReference type="ARBA" id="ARBA00008097"/>
    </source>
</evidence>
<dbReference type="InterPro" id="IPR006070">
    <property type="entry name" value="Sua5-like_dom"/>
</dbReference>
<dbReference type="PROSITE" id="PS51160">
    <property type="entry name" value="ACYLPHOSPHATASE_3"/>
    <property type="match status" value="1"/>
</dbReference>
<feature type="active site" evidence="9">
    <location>
        <position position="43"/>
    </location>
</feature>
<dbReference type="InterPro" id="IPR041440">
    <property type="entry name" value="HypF_C"/>
</dbReference>
<dbReference type="InterPro" id="IPR055128">
    <property type="entry name" value="HypF_C_2"/>
</dbReference>
<comment type="similarity">
    <text evidence="2 8">Belongs to the carbamoyltransferase HypF family.</text>
</comment>
<dbReference type="PANTHER" id="PTHR42959:SF1">
    <property type="entry name" value="CARBAMOYLTRANSFERASE HYPF"/>
    <property type="match status" value="1"/>
</dbReference>
<dbReference type="SUPFAM" id="SSF55821">
    <property type="entry name" value="YrdC/RibB"/>
    <property type="match status" value="1"/>
</dbReference>
<keyword evidence="13" id="KW-1185">Reference proteome</keyword>
<dbReference type="EMBL" id="CP020472">
    <property type="protein sequence ID" value="ARD22297.1"/>
    <property type="molecule type" value="Genomic_DNA"/>
</dbReference>
<reference evidence="12 13" key="1">
    <citation type="submission" date="2017-03" db="EMBL/GenBank/DDBJ databases">
        <title>Genome sequencing of Shewanella japonica KCTC 22435.</title>
        <authorList>
            <person name="Kim K.M."/>
        </authorList>
    </citation>
    <scope>NUCLEOTIDE SEQUENCE [LARGE SCALE GENOMIC DNA]</scope>
    <source>
        <strain evidence="12 13">KCTC 22435</strain>
    </source>
</reference>
<keyword evidence="3" id="KW-0436">Ligase</keyword>
<dbReference type="SUPFAM" id="SSF54975">
    <property type="entry name" value="Acylphosphatase/BLUF domain-like"/>
    <property type="match status" value="1"/>
</dbReference>
<dbReference type="Pfam" id="PF00708">
    <property type="entry name" value="Acylphosphatase"/>
    <property type="match status" value="1"/>
</dbReference>
<dbReference type="InterPro" id="IPR017968">
    <property type="entry name" value="Acylphosphatase_CS"/>
</dbReference>
<evidence type="ECO:0000259" key="10">
    <source>
        <dbReference type="PROSITE" id="PS51160"/>
    </source>
</evidence>
<dbReference type="InterPro" id="IPR011125">
    <property type="entry name" value="Znf_HypF"/>
</dbReference>
<evidence type="ECO:0000256" key="8">
    <source>
        <dbReference type="PIRNR" id="PIRNR006256"/>
    </source>
</evidence>
<proteinExistence type="inferred from homology"/>
<feature type="domain" description="YrdC-like" evidence="11">
    <location>
        <begin position="217"/>
        <end position="404"/>
    </location>
</feature>
<dbReference type="Proteomes" id="UP000191820">
    <property type="component" value="Chromosome"/>
</dbReference>
<keyword evidence="9" id="KW-0378">Hydrolase</keyword>
<dbReference type="Pfam" id="PF17788">
    <property type="entry name" value="HypF_C"/>
    <property type="match status" value="1"/>
</dbReference>
<evidence type="ECO:0000256" key="5">
    <source>
        <dbReference type="ARBA" id="ARBA00022771"/>
    </source>
</evidence>
<dbReference type="Pfam" id="PF22521">
    <property type="entry name" value="HypF_C_2"/>
    <property type="match status" value="1"/>
</dbReference>
<sequence>MTIHQGYRQQVRLNINGIVQGVGFRPFVYRLATELNLVGSVLNNQQGVCIHLQGLNTDINRVVHQLKVNPPPLARIDKLMIKEEAIDRDLTQFEIKTSHSEDVAVVSISADKSTCGDCLLEMRDPNNRHYLYPFTNCTNCGPRYSIVKQLPYDRVNTSMATFEMCDDCAHAYHDPLNRRYHAQPVSCPNCGPQIRYSQINSDKTITSNANDKSHNSQHVLQAVVNDLNQGKIIAIKGLGGFHLICDATNAKAVNTLRLRKQRKTKPFAVMAVDINQAKQIVSGSLKEWQILNSAEKPITLLKKRDDIASTICDDIAPGIDTLGVFLPYTPLHYLLLDLFKKPIVATSANKSSMPIITDSQNIMSQLGDVIDGILDHNRDIVNACDDSVVQVINDELQVIRLARGCAPLSIPLPHSLKHALLGVGAQQKNTQCYAFNENAFVSPYIGDLFNLETDQHFIKTLSTFNRLYQFNPEQIITDKHPTYSSSLWAAKQADLHQLPLAKVQHHYAHVLSVLAANNYQHNVIAFSFDGTGLGDDEQLWGSECMVADADGFELKAHLNSFKLIGGEQAIKQPVRILLALLFESMTIEQVMSLPINAIQQMDKSTITNLHTMWRNDTACIHSRSMGRLFDAVAVALDLIVQNDFEAQSGMLIETYANEAIKSLQYPQNQVNALDLLTLQRLDQTLPDACPVPHLSMEANTSKDQVLNKSPAVFNTALLIQQLVKALPETSSDNKQAHLCLAFINSIADMVYDIANQSSHLKVVLCGGVFQNKLLNELVRIKLTTHDTHLVSNLKTYANRSEINAMKNTRILPSHKVPINDSGISVGQVWYAYQQLNRSQTQH</sequence>
<evidence type="ECO:0000256" key="4">
    <source>
        <dbReference type="ARBA" id="ARBA00022723"/>
    </source>
</evidence>
<evidence type="ECO:0000259" key="11">
    <source>
        <dbReference type="PROSITE" id="PS51163"/>
    </source>
</evidence>
<keyword evidence="6" id="KW-0862">Zinc</keyword>
<comment type="pathway">
    <text evidence="1 8">Protein modification; [NiFe] hydrogenase maturation.</text>
</comment>
<evidence type="ECO:0000256" key="3">
    <source>
        <dbReference type="ARBA" id="ARBA00022598"/>
    </source>
</evidence>
<keyword evidence="4" id="KW-0479">Metal-binding</keyword>
<feature type="active site" evidence="9">
    <location>
        <position position="25"/>
    </location>
</feature>